<feature type="domain" description="Integrase catalytic" evidence="6">
    <location>
        <begin position="836"/>
        <end position="931"/>
    </location>
</feature>
<dbReference type="EMBL" id="BKCJ010030037">
    <property type="protein sequence ID" value="GEV65473.1"/>
    <property type="molecule type" value="Genomic_DNA"/>
</dbReference>
<feature type="compositionally biased region" description="Polar residues" evidence="5">
    <location>
        <begin position="1166"/>
        <end position="1177"/>
    </location>
</feature>
<feature type="compositionally biased region" description="Basic and acidic residues" evidence="5">
    <location>
        <begin position="1693"/>
        <end position="1703"/>
    </location>
</feature>
<feature type="region of interest" description="Disordered" evidence="5">
    <location>
        <begin position="1140"/>
        <end position="1188"/>
    </location>
</feature>
<dbReference type="Pfam" id="PF13976">
    <property type="entry name" value="gag_pre-integrs"/>
    <property type="match status" value="1"/>
</dbReference>
<feature type="region of interest" description="Disordered" evidence="5">
    <location>
        <begin position="1417"/>
        <end position="1477"/>
    </location>
</feature>
<evidence type="ECO:0000256" key="2">
    <source>
        <dbReference type="ARBA" id="ARBA00022723"/>
    </source>
</evidence>
<dbReference type="InterPro" id="IPR001584">
    <property type="entry name" value="Integrase_cat-core"/>
</dbReference>
<evidence type="ECO:0000313" key="7">
    <source>
        <dbReference type="EMBL" id="GEV65473.1"/>
    </source>
</evidence>
<dbReference type="PANTHER" id="PTHR42648">
    <property type="entry name" value="TRANSPOSASE, PUTATIVE-RELATED"/>
    <property type="match status" value="1"/>
</dbReference>
<evidence type="ECO:0000256" key="3">
    <source>
        <dbReference type="ARBA" id="ARBA00022801"/>
    </source>
</evidence>
<keyword evidence="2" id="KW-0479">Metal-binding</keyword>
<feature type="compositionally biased region" description="Pro residues" evidence="5">
    <location>
        <begin position="1443"/>
        <end position="1454"/>
    </location>
</feature>
<keyword evidence="1" id="KW-0645">Protease</keyword>
<feature type="coiled-coil region" evidence="4">
    <location>
        <begin position="1538"/>
        <end position="1565"/>
    </location>
</feature>
<feature type="compositionally biased region" description="Basic and acidic residues" evidence="5">
    <location>
        <begin position="290"/>
        <end position="308"/>
    </location>
</feature>
<dbReference type="SUPFAM" id="SSF57756">
    <property type="entry name" value="Retrovirus zinc finger-like domains"/>
    <property type="match status" value="1"/>
</dbReference>
<reference evidence="7" key="1">
    <citation type="journal article" date="2019" name="Sci. Rep.">
        <title>Draft genome of Tanacetum cinerariifolium, the natural source of mosquito coil.</title>
        <authorList>
            <person name="Yamashiro T."/>
            <person name="Shiraishi A."/>
            <person name="Satake H."/>
            <person name="Nakayama K."/>
        </authorList>
    </citation>
    <scope>NUCLEOTIDE SEQUENCE</scope>
</reference>
<evidence type="ECO:0000256" key="5">
    <source>
        <dbReference type="SAM" id="MobiDB-lite"/>
    </source>
</evidence>
<evidence type="ECO:0000256" key="1">
    <source>
        <dbReference type="ARBA" id="ARBA00022670"/>
    </source>
</evidence>
<comment type="caution">
    <text evidence="7">The sequence shown here is derived from an EMBL/GenBank/DDBJ whole genome shotgun (WGS) entry which is preliminary data.</text>
</comment>
<dbReference type="GO" id="GO:0015074">
    <property type="term" value="P:DNA integration"/>
    <property type="evidence" value="ECO:0007669"/>
    <property type="project" value="InterPro"/>
</dbReference>
<feature type="compositionally biased region" description="Polar residues" evidence="5">
    <location>
        <begin position="1456"/>
        <end position="1467"/>
    </location>
</feature>
<dbReference type="InterPro" id="IPR013103">
    <property type="entry name" value="RVT_2"/>
</dbReference>
<feature type="coiled-coil region" evidence="4">
    <location>
        <begin position="110"/>
        <end position="144"/>
    </location>
</feature>
<dbReference type="InterPro" id="IPR054722">
    <property type="entry name" value="PolX-like_BBD"/>
</dbReference>
<sequence>MDSLSPQVVSAAKLPILNPNEFDLWKIRIEQYFLMTDYSLWEVILNGDSLVPTRIVEGIVKPVGHTSVEQKIARKNELKAHGTLLMALPDKHQLKFNSHKDAKTLMEAIENSSSEDLDQIHDKLQKLRNKADLEEQSLNDLFNSLKIYETEVKHASSIGTATQNLAFVSSSNTDSTTDSVSAATSVSTACAKFPMSSLPNVDSLSNAVIYSFFSSESTSPQLDNEDLKQIDVDDLEEMDLRWQMAMLTMRARRFLQKTDRNLGDNGPTSMGFDMSKVKCYNYHRKGHFDRECRSPKDSRRNGATEPQRRTISVETSTSNALVSQCDGDWSYQTEEEPANFALMSDCESCPPSSLYDRLQPSGGYHIVPPPYTGTFMPPKPDLVFHTALTAVKTNHLAFNVQLSPAKPKQDLSHTNRPTAPIIEDWVSDSEDDSKTKVLQIAPSFVQSFEQVKTPRHYVQPVKTSILATTYKPTSPKSNSSDKRKNRKTCFMCKSVDYLLKDCDYHAKNMAQPTPKNYAHRVSAAMPKVNVTRPRYAHQVVIESKSPMRRHITHSPSLKTSNSPPRVTVVKTLVVNAAQGMQGKWGNPQHALKDNGIIDSGCSRHMTENMSYLSEFEELNGEYVAFGGNPNGGKIFGKGKIKTGKLDFNDVYFVKKLKFNLFSVSQMCDKKNSVLFTNTECLVLSLDFKFPDETQVLLRVPRENNMYNVNLKNIIPSGDLTCLFAKATIDESNLWHRRLGHINFKTINKLVKSNLVKGLPTKVFENKNTCVACKKGTQHRASCKTKPVSSADQPLFRLHMDLFRHTFVKSLNKKSYCLVITNDYSRFTWVFFLATKDETTPILKTFITGLENQLSIKGIKREFSVPRTPQQNGIAERKNMTLIEAARTMLADSLLPIPFWDEAVNTACYVQNRVLVSKPHNKTPYELLYGRTPSIGFMRPFGRPVTILNTLDSLGKFEGKVYKGFMVGYYVNSTGPTWLFDIDSLTRTMNYQPVIAGNQTNPSVGFQDKFDAEKAREEVHQQYVPFPVWSSGSTNTQNYDGDAAFDGKEHDFDAKKPKSEVILTPSSSAQSRKQDDKTKKKAKGKSHVEYFTGYRDLNMPELEDITYYDFENDVGAEVDLNNLETSITVSPIPTTRIHKDHPVSQIIGDLSSTTQTRSMTRAVKDQGGTQKGTSSSQRSKLDLSHARRASSVQNKESLDDIIFGATNKDLCKSFEKLMKDKFQMSSIGELTFFLGLQVKQKKDGIFISQDKYVAEILRKFGLTEGQTALGKEISNPFMAGSLPKTILHTFIHFWNTVAIKQDNDVTRLQALVDKKKVVVIEAAIREILWLDDAEGIDCLPNEEIFAELARMGYEKPSTKLTFYKSFFSSQWKFLIHTILQSMSAKRTLWNEFSSVMASVVICLSTGGDEDEHVEDVTAGDDAQGDDTADHGEVPTVSQELSIPSPTPPTPPPQPPQDLSSRSRVQHTSPPSPQYDKMTQALEITKLKKRVKKLEKWNRIKVLKLRRLKRVRTSQRFVTSDDSVMDDESNQGRIIDEMDKDDVVALIDDKEEDKKDEEAKVVEITATSIIIVAAEPFPATIIAAAPAKVAAAPSRRRKGVVIRDPKEESTTSSIILAETKSKDKGKEIMVEEPKPLKKKQLIKMDEEYARKLHEELNKDIDWDVAIDHVKHKAKEDPTVKRYQAIKRKPQTEAQSSKEHDNTKEQLEEEDNRALQTINETLTEKVANRRKLNEEVEYLKRHLEIMPDKDDDVYTEATPLARKNFDREDLEAFWSLVKERFSTSKPKNFSNDFLLTILGAMFEKPDGQAQVWKNQRTIHGQAKVKSWKLLESCGVHIITFTTTRLILLVERRYPLSRFTLEQMLNTVRLRVKEESKVSLELLRFTRQQHQEGQIE</sequence>
<dbReference type="Pfam" id="PF22936">
    <property type="entry name" value="Pol_BBD"/>
    <property type="match status" value="1"/>
</dbReference>
<organism evidence="7">
    <name type="scientific">Tanacetum cinerariifolium</name>
    <name type="common">Dalmatian daisy</name>
    <name type="synonym">Chrysanthemum cinerariifolium</name>
    <dbReference type="NCBI Taxonomy" id="118510"/>
    <lineage>
        <taxon>Eukaryota</taxon>
        <taxon>Viridiplantae</taxon>
        <taxon>Streptophyta</taxon>
        <taxon>Embryophyta</taxon>
        <taxon>Tracheophyta</taxon>
        <taxon>Spermatophyta</taxon>
        <taxon>Magnoliopsida</taxon>
        <taxon>eudicotyledons</taxon>
        <taxon>Gunneridae</taxon>
        <taxon>Pentapetalae</taxon>
        <taxon>asterids</taxon>
        <taxon>campanulids</taxon>
        <taxon>Asterales</taxon>
        <taxon>Asteraceae</taxon>
        <taxon>Asteroideae</taxon>
        <taxon>Anthemideae</taxon>
        <taxon>Anthemidinae</taxon>
        <taxon>Tanacetum</taxon>
    </lineage>
</organism>
<evidence type="ECO:0000256" key="4">
    <source>
        <dbReference type="SAM" id="Coils"/>
    </source>
</evidence>
<dbReference type="InterPro" id="IPR039537">
    <property type="entry name" value="Retrotran_Ty1/copia-like"/>
</dbReference>
<dbReference type="InterPro" id="IPR036397">
    <property type="entry name" value="RNaseH_sf"/>
</dbReference>
<dbReference type="GO" id="GO:0003676">
    <property type="term" value="F:nucleic acid binding"/>
    <property type="evidence" value="ECO:0007669"/>
    <property type="project" value="InterPro"/>
</dbReference>
<dbReference type="InterPro" id="IPR025724">
    <property type="entry name" value="GAG-pre-integrase_dom"/>
</dbReference>
<proteinExistence type="predicted"/>
<dbReference type="Pfam" id="PF07727">
    <property type="entry name" value="RVT_2"/>
    <property type="match status" value="1"/>
</dbReference>
<dbReference type="PANTHER" id="PTHR42648:SF32">
    <property type="entry name" value="RIBONUCLEASE H-LIKE DOMAIN, GAG-PRE-INTEGRASE DOMAIN PROTEIN-RELATED"/>
    <property type="match status" value="1"/>
</dbReference>
<keyword evidence="3" id="KW-0378">Hydrolase</keyword>
<name>A0A699GPE3_TANCI</name>
<accession>A0A699GPE3</accession>
<feature type="region of interest" description="Disordered" evidence="5">
    <location>
        <begin position="1673"/>
        <end position="1710"/>
    </location>
</feature>
<feature type="region of interest" description="Disordered" evidence="5">
    <location>
        <begin position="290"/>
        <end position="315"/>
    </location>
</feature>
<dbReference type="GO" id="GO:0008270">
    <property type="term" value="F:zinc ion binding"/>
    <property type="evidence" value="ECO:0007669"/>
    <property type="project" value="InterPro"/>
</dbReference>
<dbReference type="SUPFAM" id="SSF53098">
    <property type="entry name" value="Ribonuclease H-like"/>
    <property type="match status" value="1"/>
</dbReference>
<feature type="compositionally biased region" description="Polar residues" evidence="5">
    <location>
        <begin position="1149"/>
        <end position="1158"/>
    </location>
</feature>
<feature type="region of interest" description="Disordered" evidence="5">
    <location>
        <begin position="1055"/>
        <end position="1084"/>
    </location>
</feature>
<gene>
    <name evidence="7" type="ORF">Tci_137450</name>
</gene>
<dbReference type="GO" id="GO:0006508">
    <property type="term" value="P:proteolysis"/>
    <property type="evidence" value="ECO:0007669"/>
    <property type="project" value="UniProtKB-KW"/>
</dbReference>
<dbReference type="InterPro" id="IPR012337">
    <property type="entry name" value="RNaseH-like_sf"/>
</dbReference>
<keyword evidence="4" id="KW-0175">Coiled coil</keyword>
<dbReference type="InterPro" id="IPR036875">
    <property type="entry name" value="Znf_CCHC_sf"/>
</dbReference>
<protein>
    <recommendedName>
        <fullName evidence="6">Integrase catalytic domain-containing protein</fullName>
    </recommendedName>
</protein>
<dbReference type="PROSITE" id="PS50994">
    <property type="entry name" value="INTEGRASE"/>
    <property type="match status" value="1"/>
</dbReference>
<dbReference type="Gene3D" id="3.30.420.10">
    <property type="entry name" value="Ribonuclease H-like superfamily/Ribonuclease H"/>
    <property type="match status" value="1"/>
</dbReference>
<dbReference type="GO" id="GO:0008233">
    <property type="term" value="F:peptidase activity"/>
    <property type="evidence" value="ECO:0007669"/>
    <property type="project" value="UniProtKB-KW"/>
</dbReference>
<evidence type="ECO:0000259" key="6">
    <source>
        <dbReference type="PROSITE" id="PS50994"/>
    </source>
</evidence>